<dbReference type="Pfam" id="PF25597">
    <property type="entry name" value="SH3_retrovirus"/>
    <property type="match status" value="1"/>
</dbReference>
<dbReference type="InterPro" id="IPR036047">
    <property type="entry name" value="F-box-like_dom_sf"/>
</dbReference>
<keyword evidence="1" id="KW-0645">Protease</keyword>
<dbReference type="CDD" id="cd09272">
    <property type="entry name" value="RNase_HI_RT_Ty1"/>
    <property type="match status" value="1"/>
</dbReference>
<dbReference type="GO" id="GO:0004190">
    <property type="term" value="F:aspartic-type endopeptidase activity"/>
    <property type="evidence" value="ECO:0007669"/>
    <property type="project" value="UniProtKB-KW"/>
</dbReference>
<dbReference type="PANTHER" id="PTHR42648:SF28">
    <property type="entry name" value="TRANSPOSON-ENCODED PROTEIN WITH RIBONUCLEASE H-LIKE AND RETROVIRUS ZINC FINGER-LIKE DOMAINS"/>
    <property type="match status" value="1"/>
</dbReference>
<keyword evidence="2" id="KW-0479">Metal-binding</keyword>
<evidence type="ECO:0000313" key="6">
    <source>
        <dbReference type="EMBL" id="CAN67605.1"/>
    </source>
</evidence>
<dbReference type="Gene3D" id="3.30.420.10">
    <property type="entry name" value="Ribonuclease H-like superfamily/Ribonuclease H"/>
    <property type="match status" value="1"/>
</dbReference>
<dbReference type="GO" id="GO:0003676">
    <property type="term" value="F:nucleic acid binding"/>
    <property type="evidence" value="ECO:0007669"/>
    <property type="project" value="InterPro"/>
</dbReference>
<evidence type="ECO:0000256" key="4">
    <source>
        <dbReference type="ARBA" id="ARBA00022801"/>
    </source>
</evidence>
<evidence type="ECO:0000256" key="1">
    <source>
        <dbReference type="ARBA" id="ARBA00022670"/>
    </source>
</evidence>
<dbReference type="InterPro" id="IPR012337">
    <property type="entry name" value="RNaseH-like_sf"/>
</dbReference>
<proteinExistence type="predicted"/>
<dbReference type="InterPro" id="IPR057670">
    <property type="entry name" value="SH3_retrovirus"/>
</dbReference>
<dbReference type="InterPro" id="IPR039537">
    <property type="entry name" value="Retrotran_Ty1/copia-like"/>
</dbReference>
<dbReference type="Pfam" id="PF13976">
    <property type="entry name" value="gag_pre-integrs"/>
    <property type="match status" value="1"/>
</dbReference>
<dbReference type="InterPro" id="IPR025724">
    <property type="entry name" value="GAG-pre-integrase_dom"/>
</dbReference>
<evidence type="ECO:0000256" key="3">
    <source>
        <dbReference type="ARBA" id="ARBA00022750"/>
    </source>
</evidence>
<sequence>MRMTVSNSMRKEKFKYNDIRDLILAKEICRRDAGKTSGSSSTLNLETRGRGHFIRQCKSPKKKNEDDFANAVTRENYAAGDFGKVYLADGSALDVVGLGDVRILLPNGFVWLLEKVRHIPDLRRNLISVGQLDDEGHVILFVGGTWKVIKGARVLARGKKTDTLYMTSCPRNTIAVADASTDTSLWHRRLGHMSDKGMKMLLSKGKLPELKSIDFDMCESCILGKQKKVSFLKTSRTPKAEKLELVHTDLWGPSPVTSIGGSRYYITFIDDSSRKKWKAMVETETGLKVKCLRSDNGGEYIDGEFSEYYAAQGIRMEKTIPRTPQQNGVTERMNRTLNERARSMRLHVGLPKTFWADAVSTAAYLINRGPSVPMEFRLPKEVWSGKEVKFLHLKVFCCISYVHIDSDARSKLVAKSKICFFIGYGDEKFGYRFWDEQNRKIIRSRNVIFNEQVMYKDRSTVVSDVTEIDQKKSEFVNLDELTESTVQKRGEKDKENVNSQRYSPVLNYLLLTDGGEPECYDEALQDENSSKWELAMKDEMDSLLGNQTWELIELLVGKKALHNKWVYRIKNEHDGSKRYKVRLVVKGFQQKEGIDYTEIFSSVVKMSTIRLVLGMVAAENLHLEQLDVKTAFLHGDLEEDLYMIQPEGFIVQGQENLVCKLRKSLYGLKQAPRQWYKKFDSFMHRVGFKRCEADHCCYVKSFDNSYIILLLYVDDMLIVGSSIEKINNLKKQLSKQFAMKDLGATKPDIAHVVGVVSRFMSRPGKQHWEAVKWILRYLKGSLDICLCFTGASLKLQGYVDVDFAGDIDSRKSTTGFVFTLGDTTISWASNLQKIVTLFTIEAEYVAATEPGKEMIWLHGLLDESDSERCALGRSELLLWRKTDTRVLRPSLTQSSLLPQSSIWVPRELLIIQKINQTVMADWSKMPDDPLKLIAEKLHSVEDYVRFGGVCKSWYSIFEDKECCCPSSKSPWLMLAEKENSEIRGFYSPLSGKVYEIRLPEVVGKWCWGSPYGWLVTIGTDLDMCLLNPLTRVQILLPSLRACPNLNTLIDSSTQGSRSKDIFIYKAVLSSAPSSPDCAVMIIYSDYGRLAFTKPGHQTWTLLESESGPVDDIIYFNGSFLAVNLSWEVWICDISGSQLKTIRFAAAPALQDVDEIEYEAKYLVESGGEIYMVTRNLYDTARRDIPYMRTWTFSVLKLDMCNKRWEEVENLDHCSFFLGNNHSFSTWASDYPEFRKNSIYFTDDYCGFLNIPRNFDMGIYNFQNTQIEHYPVGHDALSMFSAPLWIRPSFC</sequence>
<organism evidence="6">
    <name type="scientific">Vitis vinifera</name>
    <name type="common">Grape</name>
    <dbReference type="NCBI Taxonomy" id="29760"/>
    <lineage>
        <taxon>Eukaryota</taxon>
        <taxon>Viridiplantae</taxon>
        <taxon>Streptophyta</taxon>
        <taxon>Embryophyta</taxon>
        <taxon>Tracheophyta</taxon>
        <taxon>Spermatophyta</taxon>
        <taxon>Magnoliopsida</taxon>
        <taxon>eudicotyledons</taxon>
        <taxon>Gunneridae</taxon>
        <taxon>Pentapetalae</taxon>
        <taxon>rosids</taxon>
        <taxon>Vitales</taxon>
        <taxon>Vitaceae</taxon>
        <taxon>Viteae</taxon>
        <taxon>Vitis</taxon>
    </lineage>
</organism>
<dbReference type="InterPro" id="IPR001810">
    <property type="entry name" value="F-box_dom"/>
</dbReference>
<dbReference type="EMBL" id="AM449139">
    <property type="protein sequence ID" value="CAN67605.1"/>
    <property type="molecule type" value="Genomic_DNA"/>
</dbReference>
<dbReference type="InterPro" id="IPR001584">
    <property type="entry name" value="Integrase_cat-core"/>
</dbReference>
<dbReference type="GO" id="GO:0015074">
    <property type="term" value="P:DNA integration"/>
    <property type="evidence" value="ECO:0007669"/>
    <property type="project" value="InterPro"/>
</dbReference>
<dbReference type="PANTHER" id="PTHR42648">
    <property type="entry name" value="TRANSPOSASE, PUTATIVE-RELATED"/>
    <property type="match status" value="1"/>
</dbReference>
<dbReference type="SUPFAM" id="SSF81383">
    <property type="entry name" value="F-box domain"/>
    <property type="match status" value="1"/>
</dbReference>
<reference evidence="6" key="1">
    <citation type="journal article" date="2007" name="PLoS ONE">
        <title>The first genome sequence of an elite grapevine cultivar (Pinot noir Vitis vinifera L.): coping with a highly heterozygous genome.</title>
        <authorList>
            <person name="Velasco R."/>
            <person name="Zharkikh A."/>
            <person name="Troggio M."/>
            <person name="Cartwright D.A."/>
            <person name="Cestaro A."/>
            <person name="Pruss D."/>
            <person name="Pindo M."/>
            <person name="FitzGerald L.M."/>
            <person name="Vezzulli S."/>
            <person name="Reid J."/>
            <person name="Malacarne G."/>
            <person name="Iliev D."/>
            <person name="Coppola G."/>
            <person name="Wardell B."/>
            <person name="Micheletti D."/>
            <person name="Macalma T."/>
            <person name="Facci M."/>
            <person name="Mitchell J.T."/>
            <person name="Perazzolli M."/>
            <person name="Eldredge G."/>
            <person name="Gatto P."/>
            <person name="Oyzerski R."/>
            <person name="Moretto M."/>
            <person name="Gutin N."/>
            <person name="Stefanini M."/>
            <person name="Chen Y."/>
            <person name="Segala C."/>
            <person name="Davenport C."/>
            <person name="Dematte L."/>
            <person name="Mraz A."/>
            <person name="Battilana J."/>
            <person name="Stormo K."/>
            <person name="Costa F."/>
            <person name="Tao Q."/>
            <person name="Si-Ammour A."/>
            <person name="Harkins T."/>
            <person name="Lackey A."/>
            <person name="Perbost C."/>
            <person name="Taillon B."/>
            <person name="Stella A."/>
            <person name="Solovyev V."/>
            <person name="Fawcett J.A."/>
            <person name="Sterck L."/>
            <person name="Vandepoele K."/>
            <person name="Grando S.M."/>
            <person name="Toppo S."/>
            <person name="Moser C."/>
            <person name="Lanchbury J."/>
            <person name="Bogden R."/>
            <person name="Skolnick M."/>
            <person name="Sgaramella V."/>
            <person name="Bhatnagar S.K."/>
            <person name="Fontana P."/>
            <person name="Gutin A."/>
            <person name="Van de Peer Y."/>
            <person name="Salamini F."/>
            <person name="Viola R."/>
        </authorList>
    </citation>
    <scope>NUCLEOTIDE SEQUENCE</scope>
</reference>
<dbReference type="SUPFAM" id="SSF56672">
    <property type="entry name" value="DNA/RNA polymerases"/>
    <property type="match status" value="1"/>
</dbReference>
<dbReference type="ExpressionAtlas" id="A5B7B1">
    <property type="expression patterns" value="baseline"/>
</dbReference>
<dbReference type="InterPro" id="IPR013103">
    <property type="entry name" value="RVT_2"/>
</dbReference>
<accession>A5B7B1</accession>
<evidence type="ECO:0000256" key="2">
    <source>
        <dbReference type="ARBA" id="ARBA00022723"/>
    </source>
</evidence>
<dbReference type="Gene3D" id="1.20.1280.50">
    <property type="match status" value="1"/>
</dbReference>
<dbReference type="GO" id="GO:0006508">
    <property type="term" value="P:proteolysis"/>
    <property type="evidence" value="ECO:0007669"/>
    <property type="project" value="UniProtKB-KW"/>
</dbReference>
<dbReference type="InterPro" id="IPR005174">
    <property type="entry name" value="KIB1-4_b-propeller"/>
</dbReference>
<dbReference type="Pfam" id="PF03478">
    <property type="entry name" value="Beta-prop_KIB1-4"/>
    <property type="match status" value="1"/>
</dbReference>
<dbReference type="SUPFAM" id="SSF53098">
    <property type="entry name" value="Ribonuclease H-like"/>
    <property type="match status" value="1"/>
</dbReference>
<gene>
    <name evidence="6" type="ORF">VITISV_030993</name>
</gene>
<feature type="domain" description="Integrase catalytic" evidence="5">
    <location>
        <begin position="292"/>
        <end position="387"/>
    </location>
</feature>
<name>A5B7B1_VITVI</name>
<keyword evidence="4" id="KW-0378">Hydrolase</keyword>
<dbReference type="PROSITE" id="PS50994">
    <property type="entry name" value="INTEGRASE"/>
    <property type="match status" value="1"/>
</dbReference>
<dbReference type="InterPro" id="IPR054722">
    <property type="entry name" value="PolX-like_BBD"/>
</dbReference>
<keyword evidence="3" id="KW-0064">Aspartyl protease</keyword>
<dbReference type="Pfam" id="PF07727">
    <property type="entry name" value="RVT_2"/>
    <property type="match status" value="1"/>
</dbReference>
<dbReference type="Pfam" id="PF00646">
    <property type="entry name" value="F-box"/>
    <property type="match status" value="1"/>
</dbReference>
<dbReference type="GO" id="GO:0046872">
    <property type="term" value="F:metal ion binding"/>
    <property type="evidence" value="ECO:0007669"/>
    <property type="project" value="UniProtKB-KW"/>
</dbReference>
<protein>
    <recommendedName>
        <fullName evidence="5">Integrase catalytic domain-containing protein</fullName>
    </recommendedName>
</protein>
<dbReference type="InterPro" id="IPR036397">
    <property type="entry name" value="RNaseH_sf"/>
</dbReference>
<dbReference type="InterPro" id="IPR043502">
    <property type="entry name" value="DNA/RNA_pol_sf"/>
</dbReference>
<evidence type="ECO:0000259" key="5">
    <source>
        <dbReference type="PROSITE" id="PS50994"/>
    </source>
</evidence>
<dbReference type="Pfam" id="PF22936">
    <property type="entry name" value="Pol_BBD"/>
    <property type="match status" value="1"/>
</dbReference>